<keyword evidence="4" id="KW-1185">Reference proteome</keyword>
<comment type="caution">
    <text evidence="3">The sequence shown here is derived from an EMBL/GenBank/DDBJ whole genome shotgun (WGS) entry which is preliminary data.</text>
</comment>
<dbReference type="EMBL" id="JAAAID010000257">
    <property type="protein sequence ID" value="KAG0019850.1"/>
    <property type="molecule type" value="Genomic_DNA"/>
</dbReference>
<keyword evidence="1" id="KW-0175">Coiled coil</keyword>
<accession>A0A9P6MZQ3</accession>
<feature type="compositionally biased region" description="Polar residues" evidence="2">
    <location>
        <begin position="99"/>
        <end position="110"/>
    </location>
</feature>
<reference evidence="3" key="1">
    <citation type="journal article" date="2020" name="Fungal Divers.">
        <title>Resolving the Mortierellaceae phylogeny through synthesis of multi-gene phylogenetics and phylogenomics.</title>
        <authorList>
            <person name="Vandepol N."/>
            <person name="Liber J."/>
            <person name="Desiro A."/>
            <person name="Na H."/>
            <person name="Kennedy M."/>
            <person name="Barry K."/>
            <person name="Grigoriev I.V."/>
            <person name="Miller A.N."/>
            <person name="O'Donnell K."/>
            <person name="Stajich J.E."/>
            <person name="Bonito G."/>
        </authorList>
    </citation>
    <scope>NUCLEOTIDE SEQUENCE</scope>
    <source>
        <strain evidence="3">NRRL 2769</strain>
    </source>
</reference>
<organism evidence="3 4">
    <name type="scientific">Entomortierella chlamydospora</name>
    <dbReference type="NCBI Taxonomy" id="101097"/>
    <lineage>
        <taxon>Eukaryota</taxon>
        <taxon>Fungi</taxon>
        <taxon>Fungi incertae sedis</taxon>
        <taxon>Mucoromycota</taxon>
        <taxon>Mortierellomycotina</taxon>
        <taxon>Mortierellomycetes</taxon>
        <taxon>Mortierellales</taxon>
        <taxon>Mortierellaceae</taxon>
        <taxon>Entomortierella</taxon>
    </lineage>
</organism>
<sequence length="472" mass="54125">MTECGHTEELVSPAGHGEHPPPTPQADSRASDREATANLSQLSTTETTQHVQPRLPRDNSSQAFSDANESGTNADQGTPSLPLVKGAPPAKPDRHQRDSPSSPRAAQPQQGRHEYRPMQPPDYRQISRPDLEHLYSDMRRKYTDAKKTNQHLINAVHEQKRIQEDQARRLDHQSKDLKEYSRQIEAGLAKNQSMAAEIERLRHSNDQLTQQNGELKVKCNKNAERYRELDKEYRDLMRNIQVTDDDHSTIYQRLTNIRTTIENLIQKARRSGSMNKELAVEHFRKSGRSNELPILEANLERYNLDLYMESAVMLTLIDNFFLKPLGRIFGQAQGFEVLRNWVAQKDKKVAARWRQQLCVLVDQDDVAKKFKEDEILRVAGELRSLVYKVYTNVDMESKILGLSRDAFDLSFAMYGMEHEIYPFVTPIGTPFDDETMNTPQSSNPDGKVSLLVFPAFKDDIDLFKIPPKVWCL</sequence>
<evidence type="ECO:0000256" key="2">
    <source>
        <dbReference type="SAM" id="MobiDB-lite"/>
    </source>
</evidence>
<dbReference type="OrthoDB" id="2439595at2759"/>
<feature type="compositionally biased region" description="Polar residues" evidence="2">
    <location>
        <begin position="58"/>
        <end position="79"/>
    </location>
</feature>
<gene>
    <name evidence="3" type="ORF">BGZ80_005175</name>
</gene>
<protein>
    <submittedName>
        <fullName evidence="3">Uncharacterized protein</fullName>
    </submittedName>
</protein>
<dbReference type="AlphaFoldDB" id="A0A9P6MZQ3"/>
<evidence type="ECO:0000256" key="1">
    <source>
        <dbReference type="SAM" id="Coils"/>
    </source>
</evidence>
<evidence type="ECO:0000313" key="3">
    <source>
        <dbReference type="EMBL" id="KAG0019850.1"/>
    </source>
</evidence>
<feature type="region of interest" description="Disordered" evidence="2">
    <location>
        <begin position="1"/>
        <end position="130"/>
    </location>
</feature>
<name>A0A9P6MZQ3_9FUNG</name>
<feature type="coiled-coil region" evidence="1">
    <location>
        <begin position="191"/>
        <end position="246"/>
    </location>
</feature>
<evidence type="ECO:0000313" key="4">
    <source>
        <dbReference type="Proteomes" id="UP000703661"/>
    </source>
</evidence>
<feature type="compositionally biased region" description="Polar residues" evidence="2">
    <location>
        <begin position="37"/>
        <end position="51"/>
    </location>
</feature>
<proteinExistence type="predicted"/>
<dbReference type="Proteomes" id="UP000703661">
    <property type="component" value="Unassembled WGS sequence"/>
</dbReference>